<dbReference type="PANTHER" id="PTHR33209:SF1">
    <property type="entry name" value="PEPTIDASE S49 DOMAIN-CONTAINING PROTEIN"/>
    <property type="match status" value="1"/>
</dbReference>
<protein>
    <submittedName>
        <fullName evidence="9">Signal peptide peptidase SppA</fullName>
        <ecNumber evidence="9">3.4.21.-</ecNumber>
    </submittedName>
</protein>
<proteinExistence type="inferred from homology"/>
<keyword evidence="3" id="KW-0645">Protease</keyword>
<accession>A0ABW3I7D2</accession>
<keyword evidence="6 7" id="KW-0472">Membrane</keyword>
<dbReference type="Pfam" id="PF01343">
    <property type="entry name" value="Peptidase_S49"/>
    <property type="match status" value="2"/>
</dbReference>
<keyword evidence="4 9" id="KW-0378">Hydrolase</keyword>
<evidence type="ECO:0000256" key="3">
    <source>
        <dbReference type="ARBA" id="ARBA00022670"/>
    </source>
</evidence>
<evidence type="ECO:0000259" key="8">
    <source>
        <dbReference type="Pfam" id="PF01343"/>
    </source>
</evidence>
<keyword evidence="7" id="KW-0812">Transmembrane</keyword>
<feature type="domain" description="Peptidase S49" evidence="8">
    <location>
        <begin position="137"/>
        <end position="288"/>
    </location>
</feature>
<dbReference type="InterPro" id="IPR002142">
    <property type="entry name" value="Peptidase_S49"/>
</dbReference>
<dbReference type="EC" id="3.4.21.-" evidence="9"/>
<name>A0ABW3I7D2_9PAST</name>
<evidence type="ECO:0000256" key="5">
    <source>
        <dbReference type="ARBA" id="ARBA00022825"/>
    </source>
</evidence>
<dbReference type="SUPFAM" id="SSF52096">
    <property type="entry name" value="ClpP/crotonase"/>
    <property type="match status" value="2"/>
</dbReference>
<evidence type="ECO:0000313" key="9">
    <source>
        <dbReference type="EMBL" id="MFD0965417.1"/>
    </source>
</evidence>
<dbReference type="InterPro" id="IPR004634">
    <property type="entry name" value="Pept_S49_pIV"/>
</dbReference>
<evidence type="ECO:0000256" key="6">
    <source>
        <dbReference type="ARBA" id="ARBA00023136"/>
    </source>
</evidence>
<dbReference type="GO" id="GO:0016787">
    <property type="term" value="F:hydrolase activity"/>
    <property type="evidence" value="ECO:0007669"/>
    <property type="project" value="UniProtKB-KW"/>
</dbReference>
<dbReference type="Gene3D" id="3.90.226.10">
    <property type="entry name" value="2-enoyl-CoA Hydratase, Chain A, domain 1"/>
    <property type="match status" value="3"/>
</dbReference>
<keyword evidence="10" id="KW-1185">Reference proteome</keyword>
<dbReference type="CDD" id="cd07018">
    <property type="entry name" value="S49_SppA_67K_type"/>
    <property type="match status" value="1"/>
</dbReference>
<comment type="subcellular location">
    <subcellularLocation>
        <location evidence="1">Membrane</location>
    </subcellularLocation>
</comment>
<evidence type="ECO:0000256" key="2">
    <source>
        <dbReference type="ARBA" id="ARBA00008683"/>
    </source>
</evidence>
<gene>
    <name evidence="9" type="primary">sppA</name>
    <name evidence="9" type="ORF">ACFQ02_00855</name>
</gene>
<sequence>MKSFIQFLKICWKILTFIRDIVMNFVFLFFILLVVALLSVLPNNSQTIPHFSEKTALFLKLNGYLMDNREDRLSLRNTLKELDNQHIPQQISTFDVVHAVTSAANDNRIHGLVLDLNYFEGGDLPALNYIGNAITYFKQTGKPVIVYADNYTQKQYLLASYADEIYINPIGRVEIEGMSAVTLFYNSLLDNLKVTPHVFRVGTYKSAVEPFLRDSMSAEAKANTERWLKQMWNSYKETVAKNRGISSQFVLPEESSYLAILKKLKGDATAYAKQNKLVTHIADRLTLEQRLTELFGKNSENTADLLDFNDYLSVLPDRMHQSSRNKIAVVNVEGTIVDGESYEINVGGDSIAALLRKAYDDSDIKAVILRVNSPGGSAFASEIIRQEVENLQKKGKPVVVSMGATAASGGYWISSTADYIVADPNTITGSIGIFAMFPSFEKTIKGIGVSADGVKTTELVGDPLFTGLSSISSDIIQLSIENGYDRFISLVSQGRKMSKAEVDKIAQGQVWSGVDAYKHKLVDQLGDFDTAVDKARELVLQRIGQDSIENNISVEWLTEDDHSVLGSLMKDFKRSSQTVIKNAIAEFVGLPLPLQQAKEKVDILAQFNDPKGQYLYCINCGIIR</sequence>
<dbReference type="InterPro" id="IPR047272">
    <property type="entry name" value="S49_SppA_C"/>
</dbReference>
<dbReference type="InterPro" id="IPR047217">
    <property type="entry name" value="S49_SppA_67K_type_N"/>
</dbReference>
<dbReference type="Gene3D" id="6.20.330.10">
    <property type="match status" value="1"/>
</dbReference>
<keyword evidence="5" id="KW-0720">Serine protease</keyword>
<evidence type="ECO:0000256" key="1">
    <source>
        <dbReference type="ARBA" id="ARBA00004370"/>
    </source>
</evidence>
<evidence type="ECO:0000256" key="4">
    <source>
        <dbReference type="ARBA" id="ARBA00022801"/>
    </source>
</evidence>
<dbReference type="NCBIfam" id="TIGR00706">
    <property type="entry name" value="SppA_dom"/>
    <property type="match status" value="1"/>
</dbReference>
<organism evidence="9 10">
    <name type="scientific">Seminibacterium arietis</name>
    <dbReference type="NCBI Taxonomy" id="1173502"/>
    <lineage>
        <taxon>Bacteria</taxon>
        <taxon>Pseudomonadati</taxon>
        <taxon>Pseudomonadota</taxon>
        <taxon>Gammaproteobacteria</taxon>
        <taxon>Pasteurellales</taxon>
        <taxon>Pasteurellaceae</taxon>
        <taxon>Seminibacterium</taxon>
    </lineage>
</organism>
<dbReference type="InterPro" id="IPR004635">
    <property type="entry name" value="Pept_S49_SppA"/>
</dbReference>
<evidence type="ECO:0000256" key="7">
    <source>
        <dbReference type="SAM" id="Phobius"/>
    </source>
</evidence>
<dbReference type="EMBL" id="JBHTJN010000001">
    <property type="protein sequence ID" value="MFD0965417.1"/>
    <property type="molecule type" value="Genomic_DNA"/>
</dbReference>
<comment type="similarity">
    <text evidence="2">Belongs to the peptidase S49 family.</text>
</comment>
<dbReference type="PIRSF" id="PIRSF001217">
    <property type="entry name" value="Protease_4_SppA"/>
    <property type="match status" value="1"/>
</dbReference>
<evidence type="ECO:0000313" key="10">
    <source>
        <dbReference type="Proteomes" id="UP001596996"/>
    </source>
</evidence>
<dbReference type="InterPro" id="IPR029045">
    <property type="entry name" value="ClpP/crotonase-like_dom_sf"/>
</dbReference>
<dbReference type="Proteomes" id="UP001596996">
    <property type="component" value="Unassembled WGS sequence"/>
</dbReference>
<comment type="caution">
    <text evidence="9">The sequence shown here is derived from an EMBL/GenBank/DDBJ whole genome shotgun (WGS) entry which is preliminary data.</text>
</comment>
<dbReference type="PANTHER" id="PTHR33209">
    <property type="entry name" value="PROTEASE 4"/>
    <property type="match status" value="1"/>
</dbReference>
<keyword evidence="7" id="KW-1133">Transmembrane helix</keyword>
<dbReference type="RefSeq" id="WP_380818084.1">
    <property type="nucleotide sequence ID" value="NZ_JBHTJN010000001.1"/>
</dbReference>
<feature type="domain" description="Peptidase S49" evidence="8">
    <location>
        <begin position="391"/>
        <end position="539"/>
    </location>
</feature>
<dbReference type="NCBIfam" id="TIGR00705">
    <property type="entry name" value="SppA_67K"/>
    <property type="match status" value="1"/>
</dbReference>
<dbReference type="CDD" id="cd07023">
    <property type="entry name" value="S49_Sppa_N_C"/>
    <property type="match status" value="1"/>
</dbReference>
<feature type="transmembrane region" description="Helical" evidence="7">
    <location>
        <begin position="21"/>
        <end position="41"/>
    </location>
</feature>
<reference evidence="10" key="1">
    <citation type="journal article" date="2019" name="Int. J. Syst. Evol. Microbiol.">
        <title>The Global Catalogue of Microorganisms (GCM) 10K type strain sequencing project: providing services to taxonomists for standard genome sequencing and annotation.</title>
        <authorList>
            <consortium name="The Broad Institute Genomics Platform"/>
            <consortium name="The Broad Institute Genome Sequencing Center for Infectious Disease"/>
            <person name="Wu L."/>
            <person name="Ma J."/>
        </authorList>
    </citation>
    <scope>NUCLEOTIDE SEQUENCE [LARGE SCALE GENOMIC DNA]</scope>
    <source>
        <strain evidence="10">CCUG 61707</strain>
    </source>
</reference>